<dbReference type="Pfam" id="PF00694">
    <property type="entry name" value="Aconitase_C"/>
    <property type="match status" value="1"/>
</dbReference>
<keyword evidence="7" id="KW-0411">Iron-sulfur</keyword>
<comment type="subunit">
    <text evidence="3">Monomer.</text>
</comment>
<dbReference type="InterPro" id="IPR000573">
    <property type="entry name" value="AconitaseA/IPMdHydase_ssu_swvl"/>
</dbReference>
<comment type="catalytic activity">
    <reaction evidence="8">
        <text>citrate = D-threo-isocitrate</text>
        <dbReference type="Rhea" id="RHEA:10336"/>
        <dbReference type="ChEBI" id="CHEBI:15562"/>
        <dbReference type="ChEBI" id="CHEBI:16947"/>
        <dbReference type="EC" id="4.2.1.3"/>
    </reaction>
</comment>
<evidence type="ECO:0000259" key="10">
    <source>
        <dbReference type="Pfam" id="PF00694"/>
    </source>
</evidence>
<dbReference type="AlphaFoldDB" id="A0A0R2BH23"/>
<dbReference type="EMBL" id="AYYR01000009">
    <property type="protein sequence ID" value="KRM77746.1"/>
    <property type="molecule type" value="Genomic_DNA"/>
</dbReference>
<dbReference type="Proteomes" id="UP000051845">
    <property type="component" value="Unassembled WGS sequence"/>
</dbReference>
<dbReference type="SUPFAM" id="SSF52016">
    <property type="entry name" value="LeuD/IlvD-like"/>
    <property type="match status" value="1"/>
</dbReference>
<evidence type="ECO:0000256" key="7">
    <source>
        <dbReference type="ARBA" id="ARBA00023014"/>
    </source>
</evidence>
<dbReference type="InterPro" id="IPR001030">
    <property type="entry name" value="Acoase/IPM_deHydtase_lsu_aba"/>
</dbReference>
<proteinExistence type="inferred from homology"/>
<protein>
    <recommendedName>
        <fullName evidence="4">aconitate hydratase</fullName>
        <ecNumber evidence="4">4.2.1.3</ecNumber>
    </recommendedName>
</protein>
<evidence type="ECO:0000256" key="3">
    <source>
        <dbReference type="ARBA" id="ARBA00011245"/>
    </source>
</evidence>
<dbReference type="InterPro" id="IPR015928">
    <property type="entry name" value="Aconitase/3IPM_dehydase_swvl"/>
</dbReference>
<evidence type="ECO:0000313" key="11">
    <source>
        <dbReference type="EMBL" id="KRM77746.1"/>
    </source>
</evidence>
<gene>
    <name evidence="11" type="ORF">FC82_GL003122</name>
</gene>
<dbReference type="GO" id="GO:0046872">
    <property type="term" value="F:metal ion binding"/>
    <property type="evidence" value="ECO:0007669"/>
    <property type="project" value="UniProtKB-KW"/>
</dbReference>
<evidence type="ECO:0000256" key="6">
    <source>
        <dbReference type="ARBA" id="ARBA00023004"/>
    </source>
</evidence>
<reference evidence="11 12" key="1">
    <citation type="journal article" date="2015" name="Genome Announc.">
        <title>Expanding the biotechnology potential of lactobacilli through comparative genomics of 213 strains and associated genera.</title>
        <authorList>
            <person name="Sun Z."/>
            <person name="Harris H.M."/>
            <person name="McCann A."/>
            <person name="Guo C."/>
            <person name="Argimon S."/>
            <person name="Zhang W."/>
            <person name="Yang X."/>
            <person name="Jeffery I.B."/>
            <person name="Cooney J.C."/>
            <person name="Kagawa T.F."/>
            <person name="Liu W."/>
            <person name="Song Y."/>
            <person name="Salvetti E."/>
            <person name="Wrobel A."/>
            <person name="Rasinkangas P."/>
            <person name="Parkhill J."/>
            <person name="Rea M.C."/>
            <person name="O'Sullivan O."/>
            <person name="Ritari J."/>
            <person name="Douillard F.P."/>
            <person name="Paul Ross R."/>
            <person name="Yang R."/>
            <person name="Briner A.E."/>
            <person name="Felis G.E."/>
            <person name="de Vos W.M."/>
            <person name="Barrangou R."/>
            <person name="Klaenhammer T.R."/>
            <person name="Caufield P.W."/>
            <person name="Cui Y."/>
            <person name="Zhang H."/>
            <person name="O'Toole P.W."/>
        </authorList>
    </citation>
    <scope>NUCLEOTIDE SEQUENCE [LARGE SCALE GENOMIC DNA]</scope>
    <source>
        <strain evidence="11 12">DSM 20515</strain>
    </source>
</reference>
<evidence type="ECO:0000313" key="12">
    <source>
        <dbReference type="Proteomes" id="UP000051845"/>
    </source>
</evidence>
<feature type="domain" description="Aconitase A/isopropylmalate dehydratase small subunit swivel" evidence="10">
    <location>
        <begin position="524"/>
        <end position="577"/>
    </location>
</feature>
<dbReference type="Gene3D" id="3.30.499.10">
    <property type="entry name" value="Aconitase, domain 3"/>
    <property type="match status" value="2"/>
</dbReference>
<dbReference type="SUPFAM" id="SSF53732">
    <property type="entry name" value="Aconitase iron-sulfur domain"/>
    <property type="match status" value="1"/>
</dbReference>
<dbReference type="InterPro" id="IPR050926">
    <property type="entry name" value="Aconitase/IPM_isomerase"/>
</dbReference>
<dbReference type="GO" id="GO:0051539">
    <property type="term" value="F:4 iron, 4 sulfur cluster binding"/>
    <property type="evidence" value="ECO:0007669"/>
    <property type="project" value="TreeGrafter"/>
</dbReference>
<sequence length="647" mass="70370">MNNMGLTVAEKCIQNSIVYGDMTKRGSRIGIHAHQTLGHDLNAIMTFLALNQLGIDHVKTELSVQYMDHNMIQADYKNADDHRFLQEMTAKYGVVCARPGSGICHQLHLEHFGIPGKTLIGGDSHTPCQGGLGMFAVGVGGFDAAMAMAGEPLYIKMPYIINIHLTGHLPAKVSAKNVILEVLRRIDVKGGVGKVLEYSGPGVKTLNVAERSTITNMGAETGATTSIFPSDENTKAWMRAYHREEDWIPLSADEDAHYDEVMEINLNELEPLIALPSSPGKVVPVREVAGRKIDQVMLGSCTNTALNDMKSIANIMEGHTISDSVDAALYPSTRTVIAESIKRGYFNSIVDSGVRIFEPMCGGCNGCGFAPQTKGVSIRTTPRNFPGRSGTKDDQVYLAAPETAAVSAITGEITDPRDVDIPEFSYELPDSFIEPSNLFYTPHYVDEVHYGPNLKPIPKFGKHDSVESGEVLLKLPDNITTDHICPAGALYLPIRSNIPEISKHSFMTIDLTFPDRAKAAEGGVLVAGENYGQGSSREQAAIIPRFLGIKAILAKDFARLHLANLVNWGVVPLTFKSDDDYQAIDQGDTLTVKLDEMQAGQDVTVINETKGATFTVSSPLSTEDIETVKWGGRLNQMRNRSDSHVTA</sequence>
<dbReference type="NCBIfam" id="NF005558">
    <property type="entry name" value="PRK07229.1"/>
    <property type="match status" value="1"/>
</dbReference>
<comment type="cofactor">
    <cofactor evidence="1">
        <name>[4Fe-4S] cluster</name>
        <dbReference type="ChEBI" id="CHEBI:49883"/>
    </cofactor>
</comment>
<dbReference type="GO" id="GO:0005829">
    <property type="term" value="C:cytosol"/>
    <property type="evidence" value="ECO:0007669"/>
    <property type="project" value="TreeGrafter"/>
</dbReference>
<dbReference type="GO" id="GO:0006099">
    <property type="term" value="P:tricarboxylic acid cycle"/>
    <property type="evidence" value="ECO:0007669"/>
    <property type="project" value="UniProtKB-UniPathway"/>
</dbReference>
<dbReference type="GO" id="GO:0003994">
    <property type="term" value="F:aconitate hydratase activity"/>
    <property type="evidence" value="ECO:0007669"/>
    <property type="project" value="UniProtKB-EC"/>
</dbReference>
<evidence type="ECO:0000256" key="2">
    <source>
        <dbReference type="ARBA" id="ARBA00007185"/>
    </source>
</evidence>
<dbReference type="Gene3D" id="3.20.19.10">
    <property type="entry name" value="Aconitase, domain 4"/>
    <property type="match status" value="1"/>
</dbReference>
<evidence type="ECO:0000256" key="1">
    <source>
        <dbReference type="ARBA" id="ARBA00001966"/>
    </source>
</evidence>
<dbReference type="STRING" id="33960.TY91_11480"/>
<name>A0A0R2BH23_SECCO</name>
<dbReference type="PANTHER" id="PTHR43160">
    <property type="entry name" value="ACONITATE HYDRATASE B"/>
    <property type="match status" value="1"/>
</dbReference>
<evidence type="ECO:0000256" key="5">
    <source>
        <dbReference type="ARBA" id="ARBA00022723"/>
    </source>
</evidence>
<dbReference type="UniPathway" id="UPA00223">
    <property type="reaction ID" value="UER00718"/>
</dbReference>
<dbReference type="PATRIC" id="fig|1423733.4.peg.3245"/>
<dbReference type="EC" id="4.2.1.3" evidence="4"/>
<dbReference type="InterPro" id="IPR015931">
    <property type="entry name" value="Acnase/IPM_dHydase_lsu_aba_1/3"/>
</dbReference>
<dbReference type="InterPro" id="IPR018136">
    <property type="entry name" value="Aconitase_4Fe-4S_BS"/>
</dbReference>
<dbReference type="InterPro" id="IPR006250">
    <property type="entry name" value="Aconitase_put"/>
</dbReference>
<keyword evidence="6" id="KW-0408">Iron</keyword>
<comment type="caution">
    <text evidence="11">The sequence shown here is derived from an EMBL/GenBank/DDBJ whole genome shotgun (WGS) entry which is preliminary data.</text>
</comment>
<comment type="similarity">
    <text evidence="2">Belongs to the aconitase/IPM isomerase family.</text>
</comment>
<accession>A0A0R2BH23</accession>
<evidence type="ECO:0000256" key="4">
    <source>
        <dbReference type="ARBA" id="ARBA00012926"/>
    </source>
</evidence>
<evidence type="ECO:0000256" key="8">
    <source>
        <dbReference type="ARBA" id="ARBA00023501"/>
    </source>
</evidence>
<dbReference type="PANTHER" id="PTHR43160:SF3">
    <property type="entry name" value="ACONITATE HYDRATASE, MITOCHONDRIAL"/>
    <property type="match status" value="1"/>
</dbReference>
<dbReference type="InterPro" id="IPR036008">
    <property type="entry name" value="Aconitase_4Fe-4S_dom"/>
</dbReference>
<dbReference type="NCBIfam" id="TIGR01342">
    <property type="entry name" value="acon_putative"/>
    <property type="match status" value="1"/>
</dbReference>
<organism evidence="11 12">
    <name type="scientific">Secundilactobacillus collinoides DSM 20515 = JCM 1123</name>
    <dbReference type="NCBI Taxonomy" id="1423733"/>
    <lineage>
        <taxon>Bacteria</taxon>
        <taxon>Bacillati</taxon>
        <taxon>Bacillota</taxon>
        <taxon>Bacilli</taxon>
        <taxon>Lactobacillales</taxon>
        <taxon>Lactobacillaceae</taxon>
        <taxon>Secundilactobacillus</taxon>
    </lineage>
</organism>
<keyword evidence="5" id="KW-0479">Metal-binding</keyword>
<dbReference type="PRINTS" id="PR00415">
    <property type="entry name" value="ACONITASE"/>
</dbReference>
<evidence type="ECO:0000259" key="9">
    <source>
        <dbReference type="Pfam" id="PF00330"/>
    </source>
</evidence>
<feature type="domain" description="Aconitase/3-isopropylmalate dehydratase large subunit alpha/beta/alpha" evidence="9">
    <location>
        <begin position="39"/>
        <end position="411"/>
    </location>
</feature>
<dbReference type="PROSITE" id="PS00450">
    <property type="entry name" value="ACONITASE_1"/>
    <property type="match status" value="1"/>
</dbReference>
<dbReference type="Pfam" id="PF00330">
    <property type="entry name" value="Aconitase"/>
    <property type="match status" value="1"/>
</dbReference>